<accession>A0A3B0WNN8</accession>
<dbReference type="EMBL" id="UOFC01000049">
    <property type="protein sequence ID" value="VAW45264.1"/>
    <property type="molecule type" value="Genomic_DNA"/>
</dbReference>
<evidence type="ECO:0000313" key="2">
    <source>
        <dbReference type="EMBL" id="VAW45264.1"/>
    </source>
</evidence>
<protein>
    <submittedName>
        <fullName evidence="2">Fatty acid cis/trans isomerase</fullName>
    </submittedName>
</protein>
<evidence type="ECO:0000256" key="1">
    <source>
        <dbReference type="SAM" id="Phobius"/>
    </source>
</evidence>
<proteinExistence type="predicted"/>
<keyword evidence="2" id="KW-0413">Isomerase</keyword>
<sequence>MGTRFKGWRIHYWIFIIVVLFVTLFFTFKVPSSSDHFEYNLEQALLWSEKEGSVIFEDQVKPILERRCVVCHGCYDAPCQLKLSSPEGLMRGASEERIYDRKRLVNMEPTRLFIDEKTTEGWRERGFTSVLNEGEDTPENNLKNSVLYHLLNLKKQYPQPKEGLLPESFTLALNREQSCATIETIEAFSEEHPYWGMPYAMPNLSDKSHQTLVSWLAQGAVTPAPPQPSAKALSQIESWETFLNQTSNKHHLVSRYLYEHLFHAHIQFSETEPREFFRLVRSSTPSDQPVNEIATIKPYDPPTSDLGIPFYYRFIKYHPTIVIKSHIVYKLSPQRMQRYQTLFFTDDYEVSQRPTYEPKRSANPFKTFEEIPVKARYRFLLDDAYFFIQGFVKGPVCRGQVALDVIEDRFWLVFFDPDKPLITNSPQFLGRMANVLQVPADNNSHLELLRIWTEYWKGLKQYMEQKQAWFKTIGVHQLDHAIDTIWDGDGHNPNAALTVFRHFDSASVAYGLVGDAPETAWVIDYPLLERIHYLLVAGFNVYGNISHQLSTRIYMDFLRMEGEDYFLAFLPVDKRKAIRDSWYLGQRQTIEELFSAPQAWLSTKSVTGYQTNDPQAELYQRIQAHLSPVATAAFSLNQCDNFSCNEADVALNKQVDRKKVDQVMAQITQLKGGQLAPFSDVAFVRIKTKQPEKDFAYSLIRNKAYKNVTSFLADEHERNRADIENDSMTVVPWLEGAYPNFFFSVALEEVDAFVAHCATIRTEKDYQRFVEKYGVRRTNPEFWKLADWFQDEFAKRNLVTSGLFDLNRYQNR</sequence>
<feature type="transmembrane region" description="Helical" evidence="1">
    <location>
        <begin position="12"/>
        <end position="30"/>
    </location>
</feature>
<organism evidence="2">
    <name type="scientific">hydrothermal vent metagenome</name>
    <dbReference type="NCBI Taxonomy" id="652676"/>
    <lineage>
        <taxon>unclassified sequences</taxon>
        <taxon>metagenomes</taxon>
        <taxon>ecological metagenomes</taxon>
    </lineage>
</organism>
<gene>
    <name evidence="2" type="ORF">MNBD_GAMMA03-401</name>
</gene>
<dbReference type="AlphaFoldDB" id="A0A3B0WNN8"/>
<dbReference type="Pfam" id="PF06934">
    <property type="entry name" value="CTI"/>
    <property type="match status" value="1"/>
</dbReference>
<name>A0A3B0WNN8_9ZZZZ</name>
<keyword evidence="1" id="KW-1133">Transmembrane helix</keyword>
<keyword evidence="1" id="KW-0472">Membrane</keyword>
<reference evidence="2" key="1">
    <citation type="submission" date="2018-06" db="EMBL/GenBank/DDBJ databases">
        <authorList>
            <person name="Zhirakovskaya E."/>
        </authorList>
    </citation>
    <scope>NUCLEOTIDE SEQUENCE</scope>
</reference>
<keyword evidence="1" id="KW-0812">Transmembrane</keyword>
<dbReference type="GO" id="GO:0016853">
    <property type="term" value="F:isomerase activity"/>
    <property type="evidence" value="ECO:0007669"/>
    <property type="project" value="UniProtKB-KW"/>
</dbReference>
<dbReference type="InterPro" id="IPR010706">
    <property type="entry name" value="Fatty_acid_cis-trans_isomerase"/>
</dbReference>